<reference evidence="1" key="1">
    <citation type="submission" date="2007-03" db="EMBL/GenBank/DDBJ databases">
        <title>Annotation of Culex pipiens quinquefasciatus.</title>
        <authorList>
            <consortium name="The Broad Institute Genome Sequencing Platform"/>
            <person name="Atkinson P.W."/>
            <person name="Hemingway J."/>
            <person name="Christensen B.M."/>
            <person name="Higgs S."/>
            <person name="Kodira C."/>
            <person name="Hannick L."/>
            <person name="Megy K."/>
            <person name="O'Leary S."/>
            <person name="Pearson M."/>
            <person name="Haas B.J."/>
            <person name="Mauceli E."/>
            <person name="Wortman J.R."/>
            <person name="Lee N.H."/>
            <person name="Guigo R."/>
            <person name="Stanke M."/>
            <person name="Alvarado L."/>
            <person name="Amedeo P."/>
            <person name="Antoine C.H."/>
            <person name="Arensburger P."/>
            <person name="Bidwell S.L."/>
            <person name="Crawford M."/>
            <person name="Camaro F."/>
            <person name="Devon K."/>
            <person name="Engels R."/>
            <person name="Hammond M."/>
            <person name="Howarth C."/>
            <person name="Koehrsen M."/>
            <person name="Lawson D."/>
            <person name="Montgomery P."/>
            <person name="Nene V."/>
            <person name="Nusbaum C."/>
            <person name="Puiu D."/>
            <person name="Romero-Severson J."/>
            <person name="Severson D.W."/>
            <person name="Shumway M."/>
            <person name="Sisk P."/>
            <person name="Stolte C."/>
            <person name="Zeng Q."/>
            <person name="Eisenstadt E."/>
            <person name="Fraser-Liggett C."/>
            <person name="Strausberg R."/>
            <person name="Galagan J."/>
            <person name="Birren B."/>
            <person name="Collins F.H."/>
        </authorList>
    </citation>
    <scope>NUCLEOTIDE SEQUENCE [LARGE SCALE GENOMIC DNA]</scope>
    <source>
        <strain evidence="1">JHB</strain>
    </source>
</reference>
<dbReference type="STRING" id="7176.B0XAG2"/>
<dbReference type="VEuPathDB" id="VectorBase:CPIJ016358"/>
<evidence type="ECO:0000313" key="1">
    <source>
        <dbReference type="EMBL" id="EDS43659.1"/>
    </source>
</evidence>
<dbReference type="HOGENOM" id="CLU_093191_4_0_1"/>
<keyword evidence="3" id="KW-1185">Reference proteome</keyword>
<dbReference type="PANTHER" id="PTHR28532:SF1">
    <property type="entry name" value="ORAL CANCER OVEREXPRESSED 1"/>
    <property type="match status" value="1"/>
</dbReference>
<dbReference type="KEGG" id="cqu:CpipJ_CPIJ016358"/>
<gene>
    <name evidence="2" type="primary">6049951</name>
    <name evidence="1" type="ORF">CpipJ_CPIJ016358</name>
</gene>
<dbReference type="AlphaFoldDB" id="B0XAG2"/>
<dbReference type="VEuPathDB" id="VectorBase:CQUJHB009881"/>
<dbReference type="PANTHER" id="PTHR28532">
    <property type="entry name" value="GEO13458P1"/>
    <property type="match status" value="1"/>
</dbReference>
<name>B0XAG2_CULQU</name>
<dbReference type="EnsemblMetazoa" id="CPIJ016358-RA">
    <property type="protein sequence ID" value="CPIJ016358-PA"/>
    <property type="gene ID" value="CPIJ016358"/>
</dbReference>
<dbReference type="OrthoDB" id="48036at2759"/>
<dbReference type="eggNOG" id="KOG4595">
    <property type="taxonomic scope" value="Eukaryota"/>
</dbReference>
<accession>B0XAG2</accession>
<proteinExistence type="predicted"/>
<dbReference type="Proteomes" id="UP000002320">
    <property type="component" value="Unassembled WGS sequence"/>
</dbReference>
<evidence type="ECO:0000313" key="3">
    <source>
        <dbReference type="Proteomes" id="UP000002320"/>
    </source>
</evidence>
<dbReference type="InParanoid" id="B0XAG2"/>
<organism>
    <name type="scientific">Culex quinquefasciatus</name>
    <name type="common">Southern house mosquito</name>
    <name type="synonym">Culex pungens</name>
    <dbReference type="NCBI Taxonomy" id="7176"/>
    <lineage>
        <taxon>Eukaryota</taxon>
        <taxon>Metazoa</taxon>
        <taxon>Ecdysozoa</taxon>
        <taxon>Arthropoda</taxon>
        <taxon>Hexapoda</taxon>
        <taxon>Insecta</taxon>
        <taxon>Pterygota</taxon>
        <taxon>Neoptera</taxon>
        <taxon>Endopterygota</taxon>
        <taxon>Diptera</taxon>
        <taxon>Nematocera</taxon>
        <taxon>Culicoidea</taxon>
        <taxon>Culicidae</taxon>
        <taxon>Culicinae</taxon>
        <taxon>Culicini</taxon>
        <taxon>Culex</taxon>
        <taxon>Culex</taxon>
    </lineage>
</organism>
<protein>
    <submittedName>
        <fullName evidence="1 2">Uncharacterized protein</fullName>
    </submittedName>
</protein>
<evidence type="ECO:0000313" key="2">
    <source>
        <dbReference type="EnsemblMetazoa" id="CPIJ016358-PA"/>
    </source>
</evidence>
<sequence length="146" mass="16174">MTNEPSTSHQSANEDDVDINDVFDNLLLAEEHLAEAGYQRGLAQGVREGNVDAYHFGYHRGAEVGAELGFYYGVICGQESATKEGGSSKGESLLKELKREIEEFPKFNDLEADIVEGLVKLRAKYKKLCALLKISAKYARPNELSF</sequence>
<dbReference type="EMBL" id="DS232581">
    <property type="protein sequence ID" value="EDS43659.1"/>
    <property type="molecule type" value="Genomic_DNA"/>
</dbReference>
<dbReference type="InterPro" id="IPR052436">
    <property type="entry name" value="LTO1_adapter"/>
</dbReference>
<reference evidence="2" key="2">
    <citation type="submission" date="2020-05" db="UniProtKB">
        <authorList>
            <consortium name="EnsemblMetazoa"/>
        </authorList>
    </citation>
    <scope>IDENTIFICATION</scope>
    <source>
        <strain evidence="2">JHB</strain>
    </source>
</reference>
<dbReference type="OMA" id="YQLGYAQ"/>